<dbReference type="Proteomes" id="UP000076871">
    <property type="component" value="Unassembled WGS sequence"/>
</dbReference>
<dbReference type="AlphaFoldDB" id="A0A165BSV2"/>
<accession>A0A165BSV2</accession>
<feature type="signal peptide" evidence="1">
    <location>
        <begin position="1"/>
        <end position="22"/>
    </location>
</feature>
<evidence type="ECO:0000256" key="1">
    <source>
        <dbReference type="SAM" id="SignalP"/>
    </source>
</evidence>
<dbReference type="GeneID" id="63831000"/>
<evidence type="ECO:0000313" key="3">
    <source>
        <dbReference type="Proteomes" id="UP000076871"/>
    </source>
</evidence>
<keyword evidence="1" id="KW-0732">Signal</keyword>
<protein>
    <submittedName>
        <fullName evidence="2">Uncharacterized protein</fullName>
    </submittedName>
</protein>
<proteinExistence type="predicted"/>
<sequence>MFFTPFMLNVIVQHLMSQAAESAGIVGNGVHDEELVAQALKAFSKAPSEDMLLQLSGGLNSLLGEMSSTTFSSPICDLVLVIFGLNKNNWLKLRETFNVYVDEPHLMSYINLFRTYWFLCGDQMAWGKASIKPFSTVLQPKDEKN</sequence>
<dbReference type="OrthoDB" id="120967at2759"/>
<gene>
    <name evidence="2" type="ORF">LAESUDRAFT_795784</name>
</gene>
<dbReference type="RefSeq" id="XP_040759326.1">
    <property type="nucleotide sequence ID" value="XM_040913972.1"/>
</dbReference>
<dbReference type="STRING" id="1314785.A0A165BSV2"/>
<evidence type="ECO:0000313" key="2">
    <source>
        <dbReference type="EMBL" id="KZT01586.1"/>
    </source>
</evidence>
<reference evidence="2 3" key="1">
    <citation type="journal article" date="2016" name="Mol. Biol. Evol.">
        <title>Comparative Genomics of Early-Diverging Mushroom-Forming Fungi Provides Insights into the Origins of Lignocellulose Decay Capabilities.</title>
        <authorList>
            <person name="Nagy L.G."/>
            <person name="Riley R."/>
            <person name="Tritt A."/>
            <person name="Adam C."/>
            <person name="Daum C."/>
            <person name="Floudas D."/>
            <person name="Sun H."/>
            <person name="Yadav J.S."/>
            <person name="Pangilinan J."/>
            <person name="Larsson K.H."/>
            <person name="Matsuura K."/>
            <person name="Barry K."/>
            <person name="Labutti K."/>
            <person name="Kuo R."/>
            <person name="Ohm R.A."/>
            <person name="Bhattacharya S.S."/>
            <person name="Shirouzu T."/>
            <person name="Yoshinaga Y."/>
            <person name="Martin F.M."/>
            <person name="Grigoriev I.V."/>
            <person name="Hibbett D.S."/>
        </authorList>
    </citation>
    <scope>NUCLEOTIDE SEQUENCE [LARGE SCALE GENOMIC DNA]</scope>
    <source>
        <strain evidence="2 3">93-53</strain>
    </source>
</reference>
<name>A0A165BSV2_9APHY</name>
<feature type="chain" id="PRO_5007855733" evidence="1">
    <location>
        <begin position="23"/>
        <end position="145"/>
    </location>
</feature>
<organism evidence="2 3">
    <name type="scientific">Laetiporus sulphureus 93-53</name>
    <dbReference type="NCBI Taxonomy" id="1314785"/>
    <lineage>
        <taxon>Eukaryota</taxon>
        <taxon>Fungi</taxon>
        <taxon>Dikarya</taxon>
        <taxon>Basidiomycota</taxon>
        <taxon>Agaricomycotina</taxon>
        <taxon>Agaricomycetes</taxon>
        <taxon>Polyporales</taxon>
        <taxon>Laetiporus</taxon>
    </lineage>
</organism>
<dbReference type="InParanoid" id="A0A165BSV2"/>
<dbReference type="EMBL" id="KV427662">
    <property type="protein sequence ID" value="KZT01586.1"/>
    <property type="molecule type" value="Genomic_DNA"/>
</dbReference>
<keyword evidence="3" id="KW-1185">Reference proteome</keyword>